<dbReference type="RefSeq" id="WP_251971199.1">
    <property type="nucleotide sequence ID" value="NZ_AP025730.1"/>
</dbReference>
<dbReference type="PANTHER" id="PTHR43427:SF6">
    <property type="entry name" value="CHLORIDE CHANNEL PROTEIN CLC-E"/>
    <property type="match status" value="1"/>
</dbReference>
<evidence type="ECO:0000313" key="12">
    <source>
        <dbReference type="Proteomes" id="UP001057498"/>
    </source>
</evidence>
<keyword evidence="9" id="KW-0407">Ion channel</keyword>
<comment type="subcellular location">
    <subcellularLocation>
        <location evidence="1">Membrane</location>
        <topology evidence="1">Multi-pass membrane protein</topology>
    </subcellularLocation>
</comment>
<feature type="transmembrane region" description="Helical" evidence="10">
    <location>
        <begin position="100"/>
        <end position="117"/>
    </location>
</feature>
<feature type="transmembrane region" description="Helical" evidence="10">
    <location>
        <begin position="239"/>
        <end position="257"/>
    </location>
</feature>
<sequence>MQGPTSADETSPAERPRPRTLHRRLRVGTRRSWRVVRGVEPEFWQRLTAEARAGRQWADRSVVLAHAALTGLIVVGFTLAAEGSTRAFAEMAHGNPLGPWVALAWTPLLTVLLLWWTRHFVPGAAGSGIPQVIRALEDDLPEAGVRRLASLRLSMHKIGLVAGGMLAGLSIGREGPTVQVGAGVMVHARRWLSPHSGIDSHDLMVAGAAAGIAAAFNTPLGGVVFALEQLSRRRSMSHSSLVIASIVLAGMMAVAVFGNETYFGRLKVQQLTWSLLVPGLLVALVSGFAGGLFSRLVVVSLQGLPDRFSLWRRTYPYRFAAGCGLAVAVIGIATGGSTAGAGYVATRDLLEGRAELPGVFTLLKFCATWLSAWSGVPAGMFAPSLTIGAGIGHDVAALFGVFGTETIPLIALGMVGFLAASTQGPITAFIIVMEMVSGHAMVLSLMASAMLASGVSRLVARPMYLELSAGLPPGLTGAGSRDVRGGTAPAKPAP</sequence>
<feature type="transmembrane region" description="Helical" evidence="10">
    <location>
        <begin position="362"/>
        <end position="383"/>
    </location>
</feature>
<proteinExistence type="predicted"/>
<dbReference type="CDD" id="cd01034">
    <property type="entry name" value="EriC_like"/>
    <property type="match status" value="1"/>
</dbReference>
<dbReference type="PRINTS" id="PR00762">
    <property type="entry name" value="CLCHANNEL"/>
</dbReference>
<keyword evidence="2" id="KW-0813">Transport</keyword>
<keyword evidence="6 10" id="KW-0472">Membrane</keyword>
<dbReference type="Gene3D" id="1.10.3080.10">
    <property type="entry name" value="Clc chloride channel"/>
    <property type="match status" value="1"/>
</dbReference>
<evidence type="ECO:0000256" key="5">
    <source>
        <dbReference type="ARBA" id="ARBA00023065"/>
    </source>
</evidence>
<feature type="transmembrane region" description="Helical" evidence="10">
    <location>
        <begin position="203"/>
        <end position="227"/>
    </location>
</feature>
<evidence type="ECO:0000256" key="1">
    <source>
        <dbReference type="ARBA" id="ARBA00004141"/>
    </source>
</evidence>
<keyword evidence="5" id="KW-0406">Ion transport</keyword>
<reference evidence="11" key="1">
    <citation type="submission" date="2022-04" db="EMBL/GenBank/DDBJ databases">
        <title>Whole genome sequence of Sphaerotilus sp. FB-5.</title>
        <authorList>
            <person name="Takeda M."/>
            <person name="Narihara S."/>
            <person name="Akimoto M."/>
            <person name="Akimoto R."/>
            <person name="Nishiyashiki S."/>
            <person name="Murakami T."/>
        </authorList>
    </citation>
    <scope>NUCLEOTIDE SEQUENCE</scope>
    <source>
        <strain evidence="11">FB-5</strain>
    </source>
</reference>
<evidence type="ECO:0000256" key="3">
    <source>
        <dbReference type="ARBA" id="ARBA00022692"/>
    </source>
</evidence>
<evidence type="ECO:0000313" key="11">
    <source>
        <dbReference type="EMBL" id="BDI08064.1"/>
    </source>
</evidence>
<dbReference type="InterPro" id="IPR050368">
    <property type="entry name" value="ClC-type_chloride_channel"/>
</dbReference>
<dbReference type="EMBL" id="AP025730">
    <property type="protein sequence ID" value="BDI08064.1"/>
    <property type="molecule type" value="Genomic_DNA"/>
</dbReference>
<feature type="transmembrane region" description="Helical" evidence="10">
    <location>
        <begin position="319"/>
        <end position="342"/>
    </location>
</feature>
<dbReference type="SUPFAM" id="SSF81340">
    <property type="entry name" value="Clc chloride channel"/>
    <property type="match status" value="1"/>
</dbReference>
<feature type="transmembrane region" description="Helical" evidence="10">
    <location>
        <begin position="395"/>
        <end position="420"/>
    </location>
</feature>
<name>A0ABN6PS85_9BURK</name>
<keyword evidence="3 10" id="KW-0812">Transmembrane</keyword>
<evidence type="ECO:0000256" key="10">
    <source>
        <dbReference type="SAM" id="Phobius"/>
    </source>
</evidence>
<keyword evidence="8" id="KW-0868">Chloride</keyword>
<accession>A0ABN6PS85</accession>
<dbReference type="InterPro" id="IPR014743">
    <property type="entry name" value="Cl-channel_core"/>
</dbReference>
<evidence type="ECO:0000256" key="6">
    <source>
        <dbReference type="ARBA" id="ARBA00023136"/>
    </source>
</evidence>
<feature type="transmembrane region" description="Helical" evidence="10">
    <location>
        <begin position="277"/>
        <end position="298"/>
    </location>
</feature>
<keyword evidence="4 10" id="KW-1133">Transmembrane helix</keyword>
<evidence type="ECO:0000256" key="4">
    <source>
        <dbReference type="ARBA" id="ARBA00022989"/>
    </source>
</evidence>
<dbReference type="Proteomes" id="UP001057498">
    <property type="component" value="Chromosome"/>
</dbReference>
<feature type="transmembrane region" description="Helical" evidence="10">
    <location>
        <begin position="426"/>
        <end position="452"/>
    </location>
</feature>
<evidence type="ECO:0000256" key="8">
    <source>
        <dbReference type="ARBA" id="ARBA00023214"/>
    </source>
</evidence>
<evidence type="ECO:0000256" key="2">
    <source>
        <dbReference type="ARBA" id="ARBA00022448"/>
    </source>
</evidence>
<evidence type="ECO:0000256" key="7">
    <source>
        <dbReference type="ARBA" id="ARBA00023173"/>
    </source>
</evidence>
<evidence type="ECO:0000256" key="9">
    <source>
        <dbReference type="ARBA" id="ARBA00023303"/>
    </source>
</evidence>
<feature type="transmembrane region" description="Helical" evidence="10">
    <location>
        <begin position="62"/>
        <end position="80"/>
    </location>
</feature>
<dbReference type="InterPro" id="IPR001807">
    <property type="entry name" value="ClC"/>
</dbReference>
<gene>
    <name evidence="11" type="ORF">CATMQ487_50340</name>
</gene>
<dbReference type="Pfam" id="PF00654">
    <property type="entry name" value="Voltage_CLC"/>
    <property type="match status" value="1"/>
</dbReference>
<protein>
    <submittedName>
        <fullName evidence="11">Chloride channel protein</fullName>
    </submittedName>
</protein>
<feature type="transmembrane region" description="Helical" evidence="10">
    <location>
        <begin position="155"/>
        <end position="172"/>
    </location>
</feature>
<organism evidence="11 12">
    <name type="scientific">Sphaerotilus microaerophilus</name>
    <dbReference type="NCBI Taxonomy" id="2914710"/>
    <lineage>
        <taxon>Bacteria</taxon>
        <taxon>Pseudomonadati</taxon>
        <taxon>Pseudomonadota</taxon>
        <taxon>Betaproteobacteria</taxon>
        <taxon>Burkholderiales</taxon>
        <taxon>Sphaerotilaceae</taxon>
        <taxon>Sphaerotilus</taxon>
    </lineage>
</organism>
<keyword evidence="12" id="KW-1185">Reference proteome</keyword>
<keyword evidence="7" id="KW-0869">Chloride channel</keyword>
<dbReference type="PANTHER" id="PTHR43427">
    <property type="entry name" value="CHLORIDE CHANNEL PROTEIN CLC-E"/>
    <property type="match status" value="1"/>
</dbReference>